<keyword evidence="3" id="KW-1185">Reference proteome</keyword>
<dbReference type="InterPro" id="IPR018666">
    <property type="entry name" value="DUF2125"/>
</dbReference>
<dbReference type="Proteomes" id="UP001230207">
    <property type="component" value="Unassembled WGS sequence"/>
</dbReference>
<gene>
    <name evidence="2" type="ORF">QO002_003771</name>
</gene>
<evidence type="ECO:0000256" key="1">
    <source>
        <dbReference type="SAM" id="Phobius"/>
    </source>
</evidence>
<evidence type="ECO:0008006" key="4">
    <source>
        <dbReference type="Google" id="ProtNLM"/>
    </source>
</evidence>
<keyword evidence="1" id="KW-0812">Transmembrane</keyword>
<dbReference type="RefSeq" id="WP_307232395.1">
    <property type="nucleotide sequence ID" value="NZ_JAUSVF010000001.1"/>
</dbReference>
<comment type="caution">
    <text evidence="2">The sequence shown here is derived from an EMBL/GenBank/DDBJ whole genome shotgun (WGS) entry which is preliminary data.</text>
</comment>
<accession>A0ABU0BTQ3</accession>
<name>A0ABU0BTQ3_9HYPH</name>
<proteinExistence type="predicted"/>
<organism evidence="2 3">
    <name type="scientific">Pararhizobium capsulatum DSM 1112</name>
    <dbReference type="NCBI Taxonomy" id="1121113"/>
    <lineage>
        <taxon>Bacteria</taxon>
        <taxon>Pseudomonadati</taxon>
        <taxon>Pseudomonadota</taxon>
        <taxon>Alphaproteobacteria</taxon>
        <taxon>Hyphomicrobiales</taxon>
        <taxon>Rhizobiaceae</taxon>
        <taxon>Rhizobium/Agrobacterium group</taxon>
        <taxon>Pararhizobium</taxon>
    </lineage>
</organism>
<keyword evidence="1" id="KW-0472">Membrane</keyword>
<evidence type="ECO:0000313" key="3">
    <source>
        <dbReference type="Proteomes" id="UP001230207"/>
    </source>
</evidence>
<dbReference type="EMBL" id="JAUSVF010000001">
    <property type="protein sequence ID" value="MDQ0321633.1"/>
    <property type="molecule type" value="Genomic_DNA"/>
</dbReference>
<sequence>MTAADLAGDSGTAKKFRRLTIAVVAVVIVYCGAWFIAAQQIESRLQRFFDQTRAGGFSAECSDMDVRGFPFRIGVFCDKVRLDDTAFAASASFGELRSAAQVYQPGHAILELDGPAEVRISPGLTVSADWSLLHASVNAGFSGVNRFSATYDQMKATAMLPLTGDRLDLAASHGETHLRRNGPDLDVAANVEALDVRVDDDPSLLPPTAAAVDLTLFDRADLVEMKPVNPHFLRGSKGELRNLTLDFGGGMVGTASGPFSIDDKGLISGEFKVTIKEIANLRPLLVKAFPDEKSVTNINNTANMLRALNDGGDEATVKIDVRDGNAWLAFFPLGELPVL</sequence>
<dbReference type="Pfam" id="PF09898">
    <property type="entry name" value="DUF2125"/>
    <property type="match status" value="1"/>
</dbReference>
<evidence type="ECO:0000313" key="2">
    <source>
        <dbReference type="EMBL" id="MDQ0321633.1"/>
    </source>
</evidence>
<protein>
    <recommendedName>
        <fullName evidence="4">DUF2125 domain-containing protein</fullName>
    </recommendedName>
</protein>
<reference evidence="2 3" key="1">
    <citation type="submission" date="2023-07" db="EMBL/GenBank/DDBJ databases">
        <title>Genomic Encyclopedia of Type Strains, Phase IV (KMG-IV): sequencing the most valuable type-strain genomes for metagenomic binning, comparative biology and taxonomic classification.</title>
        <authorList>
            <person name="Goeker M."/>
        </authorList>
    </citation>
    <scope>NUCLEOTIDE SEQUENCE [LARGE SCALE GENOMIC DNA]</scope>
    <source>
        <strain evidence="2 3">DSM 1112</strain>
    </source>
</reference>
<keyword evidence="1" id="KW-1133">Transmembrane helix</keyword>
<feature type="transmembrane region" description="Helical" evidence="1">
    <location>
        <begin position="19"/>
        <end position="37"/>
    </location>
</feature>